<gene>
    <name evidence="4" type="ORF">NP590_16595</name>
</gene>
<dbReference type="InterPro" id="IPR001932">
    <property type="entry name" value="PPM-type_phosphatase-like_dom"/>
</dbReference>
<dbReference type="Pfam" id="PF13581">
    <property type="entry name" value="HATPase_c_2"/>
    <property type="match status" value="1"/>
</dbReference>
<sequence length="568" mass="63609">MSAMHPSTPTPAQPEMILLISDEMTQDQGLLQLLLDAGYCVHAVASACEAVDFIGTETGVGLLLVATQACLSADIERFRQIVDDYLPVIVISRIIDDELMDRYQDADIDSYMVRPVNFRLMQTKIKSAFRMRRLYQHEFNLRKQLISYYQNVEIEQELAAKIYNTVFQGNLLRTEAVNAVMSPLALFNGDVLLVEKTPDNQLYLFLGDFTGHGLSASVAAMPVADIFYGMARKGFALPDILREINSKLYGILPTNMFLAATAVGFYPDSQTLSLITCGLPEHFIVNVRDGWHTTVKANNIPLGITEQIDLELKNFSVDKHHRLFLMTDGVFEAENPLGEAFGGERVLDAIKQNPNDGIAALRASLHRHTRGLNQKDDISLVELVCDVDKIPRESSKEKQSEHQPAALHWKSSMEFGIDALRIVNPVPVLVNSLMEIQGLKRHRQAIFLIISELFANALDHGVLKLDSNIKSTSDGFMRFYQMKEDRLANWGQGGIRLSVSHRPTPEGGQLTIKVMDSGDGFDWKMRHQTLDCNEGFCGRGLKLVETLCSSLTYRGKGNRVTAVFNWKK</sequence>
<dbReference type="PANTHER" id="PTHR43156">
    <property type="entry name" value="STAGE II SPORULATION PROTEIN E-RELATED"/>
    <property type="match status" value="1"/>
</dbReference>
<dbReference type="SUPFAM" id="SSF55874">
    <property type="entry name" value="ATPase domain of HSP90 chaperone/DNA topoisomerase II/histidine kinase"/>
    <property type="match status" value="1"/>
</dbReference>
<keyword evidence="1" id="KW-0378">Hydrolase</keyword>
<evidence type="ECO:0000313" key="5">
    <source>
        <dbReference type="Proteomes" id="UP001524499"/>
    </source>
</evidence>
<dbReference type="SUPFAM" id="SSF52172">
    <property type="entry name" value="CheY-like"/>
    <property type="match status" value="1"/>
</dbReference>
<proteinExistence type="predicted"/>
<dbReference type="Gene3D" id="3.30.565.10">
    <property type="entry name" value="Histidine kinase-like ATPase, C-terminal domain"/>
    <property type="match status" value="1"/>
</dbReference>
<dbReference type="SUPFAM" id="SSF81606">
    <property type="entry name" value="PP2C-like"/>
    <property type="match status" value="1"/>
</dbReference>
<dbReference type="RefSeq" id="WP_256603753.1">
    <property type="nucleotide sequence ID" value="NZ_JANIBJ010000036.1"/>
</dbReference>
<accession>A0ABT1TJS8</accession>
<dbReference type="InterPro" id="IPR003594">
    <property type="entry name" value="HATPase_dom"/>
</dbReference>
<comment type="caution">
    <text evidence="4">The sequence shown here is derived from an EMBL/GenBank/DDBJ whole genome shotgun (WGS) entry which is preliminary data.</text>
</comment>
<name>A0ABT1TJS8_9GAMM</name>
<evidence type="ECO:0000313" key="4">
    <source>
        <dbReference type="EMBL" id="MCQ8105731.1"/>
    </source>
</evidence>
<dbReference type="Proteomes" id="UP001524499">
    <property type="component" value="Unassembled WGS sequence"/>
</dbReference>
<comment type="caution">
    <text evidence="2">Lacks conserved residue(s) required for the propagation of feature annotation.</text>
</comment>
<dbReference type="CDD" id="cd16936">
    <property type="entry name" value="HATPase_RsbW-like"/>
    <property type="match status" value="1"/>
</dbReference>
<dbReference type="PANTHER" id="PTHR43156:SF2">
    <property type="entry name" value="STAGE II SPORULATION PROTEIN E"/>
    <property type="match status" value="1"/>
</dbReference>
<keyword evidence="5" id="KW-1185">Reference proteome</keyword>
<dbReference type="InterPro" id="IPR052016">
    <property type="entry name" value="Bact_Sigma-Reg"/>
</dbReference>
<dbReference type="InterPro" id="IPR001789">
    <property type="entry name" value="Sig_transdc_resp-reg_receiver"/>
</dbReference>
<organism evidence="4 5">
    <name type="scientific">Methylomonas subterranea</name>
    <dbReference type="NCBI Taxonomy" id="2952225"/>
    <lineage>
        <taxon>Bacteria</taxon>
        <taxon>Pseudomonadati</taxon>
        <taxon>Pseudomonadota</taxon>
        <taxon>Gammaproteobacteria</taxon>
        <taxon>Methylococcales</taxon>
        <taxon>Methylococcaceae</taxon>
        <taxon>Methylomonas</taxon>
    </lineage>
</organism>
<dbReference type="Pfam" id="PF07228">
    <property type="entry name" value="SpoIIE"/>
    <property type="match status" value="1"/>
</dbReference>
<dbReference type="InterPro" id="IPR036457">
    <property type="entry name" value="PPM-type-like_dom_sf"/>
</dbReference>
<dbReference type="InterPro" id="IPR036890">
    <property type="entry name" value="HATPase_C_sf"/>
</dbReference>
<evidence type="ECO:0000259" key="3">
    <source>
        <dbReference type="PROSITE" id="PS50110"/>
    </source>
</evidence>
<dbReference type="SMART" id="SM00331">
    <property type="entry name" value="PP2C_SIG"/>
    <property type="match status" value="1"/>
</dbReference>
<dbReference type="Gene3D" id="3.40.50.2300">
    <property type="match status" value="1"/>
</dbReference>
<dbReference type="InterPro" id="IPR011006">
    <property type="entry name" value="CheY-like_superfamily"/>
</dbReference>
<protein>
    <submittedName>
        <fullName evidence="4">SpoIIE family protein phosphatase</fullName>
    </submittedName>
</protein>
<dbReference type="Gene3D" id="3.60.40.10">
    <property type="entry name" value="PPM-type phosphatase domain"/>
    <property type="match status" value="1"/>
</dbReference>
<dbReference type="EMBL" id="JANIBJ010000036">
    <property type="protein sequence ID" value="MCQ8105731.1"/>
    <property type="molecule type" value="Genomic_DNA"/>
</dbReference>
<reference evidence="4 5" key="1">
    <citation type="submission" date="2022-07" db="EMBL/GenBank/DDBJ databases">
        <title>Methylomonas rivi sp. nov., Methylomonas rosea sp. nov., Methylomonas aureus sp. nov. and Methylomonas subterranea sp. nov., four novel methanotrophs isolated from a freshwater creek and the deep terrestrial subsurface.</title>
        <authorList>
            <person name="Abin C."/>
            <person name="Sankaranarayanan K."/>
            <person name="Garner C."/>
            <person name="Sindelar R."/>
            <person name="Kotary K."/>
            <person name="Garner R."/>
            <person name="Barclay S."/>
            <person name="Lawson P."/>
            <person name="Krumholz L."/>
        </authorList>
    </citation>
    <scope>NUCLEOTIDE SEQUENCE [LARGE SCALE GENOMIC DNA]</scope>
    <source>
        <strain evidence="4 5">SURF-2</strain>
    </source>
</reference>
<feature type="domain" description="Response regulatory" evidence="3">
    <location>
        <begin position="16"/>
        <end position="129"/>
    </location>
</feature>
<evidence type="ECO:0000256" key="2">
    <source>
        <dbReference type="PROSITE-ProRule" id="PRU00169"/>
    </source>
</evidence>
<evidence type="ECO:0000256" key="1">
    <source>
        <dbReference type="ARBA" id="ARBA00022801"/>
    </source>
</evidence>
<dbReference type="PROSITE" id="PS50110">
    <property type="entry name" value="RESPONSE_REGULATORY"/>
    <property type="match status" value="1"/>
</dbReference>